<dbReference type="PANTHER" id="PTHR12598">
    <property type="entry name" value="COPPER HOMEOSTASIS PROTEIN CUTC"/>
    <property type="match status" value="1"/>
</dbReference>
<keyword evidence="4" id="KW-1185">Reference proteome</keyword>
<evidence type="ECO:0000313" key="4">
    <source>
        <dbReference type="Proteomes" id="UP001429601"/>
    </source>
</evidence>
<evidence type="ECO:0000256" key="1">
    <source>
        <dbReference type="ARBA" id="ARBA00007768"/>
    </source>
</evidence>
<dbReference type="SUPFAM" id="SSF110395">
    <property type="entry name" value="CutC-like"/>
    <property type="match status" value="1"/>
</dbReference>
<name>A0ABX0Q7V1_9GAMM</name>
<comment type="caution">
    <text evidence="3">The sequence shown here is derived from an EMBL/GenBank/DDBJ whole genome shotgun (WGS) entry which is preliminary data.</text>
</comment>
<organism evidence="3 4">
    <name type="scientific">Luteibacter jiangsuensis</name>
    <dbReference type="NCBI Taxonomy" id="637577"/>
    <lineage>
        <taxon>Bacteria</taxon>
        <taxon>Pseudomonadati</taxon>
        <taxon>Pseudomonadota</taxon>
        <taxon>Gammaproteobacteria</taxon>
        <taxon>Lysobacterales</taxon>
        <taxon>Rhodanobacteraceae</taxon>
        <taxon>Luteibacter</taxon>
    </lineage>
</organism>
<keyword evidence="2" id="KW-0963">Cytoplasm</keyword>
<gene>
    <name evidence="2" type="primary">cutC</name>
    <name evidence="3" type="ORF">HBF26_14035</name>
</gene>
<evidence type="ECO:0000313" key="3">
    <source>
        <dbReference type="EMBL" id="NID06014.1"/>
    </source>
</evidence>
<dbReference type="InterPro" id="IPR005627">
    <property type="entry name" value="CutC-like"/>
</dbReference>
<comment type="subcellular location">
    <subcellularLocation>
        <location evidence="2">Cytoplasm</location>
    </subcellularLocation>
</comment>
<dbReference type="EMBL" id="JAAQQR010000006">
    <property type="protein sequence ID" value="NID06014.1"/>
    <property type="molecule type" value="Genomic_DNA"/>
</dbReference>
<comment type="caution">
    <text evidence="2">Once thought to be involved in copper homeostasis, experiments in E.coli have shown this is not the case.</text>
</comment>
<dbReference type="PANTHER" id="PTHR12598:SF0">
    <property type="entry name" value="COPPER HOMEOSTASIS PROTEIN CUTC HOMOLOG"/>
    <property type="match status" value="1"/>
</dbReference>
<comment type="similarity">
    <text evidence="1 2">Belongs to the CutC family.</text>
</comment>
<dbReference type="Pfam" id="PF03932">
    <property type="entry name" value="CutC"/>
    <property type="match status" value="1"/>
</dbReference>
<dbReference type="InterPro" id="IPR036822">
    <property type="entry name" value="CutC-like_dom_sf"/>
</dbReference>
<proteinExistence type="inferred from homology"/>
<protein>
    <recommendedName>
        <fullName evidence="2">PF03932 family protein CutC</fullName>
    </recommendedName>
</protein>
<dbReference type="Proteomes" id="UP001429601">
    <property type="component" value="Unassembled WGS sequence"/>
</dbReference>
<reference evidence="3 4" key="1">
    <citation type="journal article" date="2011" name="Curr. Microbiol.">
        <title>Luteibacter jiangsuensis sp. nov.: a methamidophos-degrading bacterium isolated from a methamidophos-manufacturing factory.</title>
        <authorList>
            <person name="Wang L."/>
            <person name="Wang G.L."/>
            <person name="Li S.P."/>
            <person name="Jiang J.D."/>
        </authorList>
    </citation>
    <scope>NUCLEOTIDE SEQUENCE [LARGE SCALE GENOMIC DNA]</scope>
    <source>
        <strain evidence="3 4">CGMCC 1.10133</strain>
    </source>
</reference>
<dbReference type="Gene3D" id="3.20.20.380">
    <property type="entry name" value="Copper homeostasis (CutC) domain"/>
    <property type="match status" value="1"/>
</dbReference>
<accession>A0ABX0Q7V1</accession>
<dbReference type="HAMAP" id="MF_00795">
    <property type="entry name" value="CutC"/>
    <property type="match status" value="1"/>
</dbReference>
<sequence length="241" mass="24968">MIVALLEIAANSVASAFAAQEGGAGRVELCACLEEGGVTPSHGTIALAREGLSIPLYVLIRPRAGDFLYENAEIEAMLDDIAHCRDLGCEGVVVGALTAEGEVDREACGLFLHAAEGMGVTFHRAFDLVPDRHEALEALIDLGFERVLTSGGMPSAVAGASAIARLVSQAGGRIAVMPGAGIEPGNVVALREATRAREFHASAKRRLPSAMRRVPGDALGMGAGETRTDVETVRALVTALA</sequence>
<evidence type="ECO:0000256" key="2">
    <source>
        <dbReference type="HAMAP-Rule" id="MF_00795"/>
    </source>
</evidence>